<accession>E1R947</accession>
<dbReference type="InterPro" id="IPR029044">
    <property type="entry name" value="Nucleotide-diphossugar_trans"/>
</dbReference>
<dbReference type="RefSeq" id="WP_013256475.1">
    <property type="nucleotide sequence ID" value="NC_014364.1"/>
</dbReference>
<dbReference type="KEGG" id="ssm:Spirs_3931"/>
<dbReference type="Gene3D" id="3.90.550.10">
    <property type="entry name" value="Spore Coat Polysaccharide Biosynthesis Protein SpsA, Chain A"/>
    <property type="match status" value="1"/>
</dbReference>
<dbReference type="PANTHER" id="PTHR43685">
    <property type="entry name" value="GLYCOSYLTRANSFERASE"/>
    <property type="match status" value="1"/>
</dbReference>
<dbReference type="SUPFAM" id="SSF53448">
    <property type="entry name" value="Nucleotide-diphospho-sugar transferases"/>
    <property type="match status" value="1"/>
</dbReference>
<dbReference type="InterPro" id="IPR001173">
    <property type="entry name" value="Glyco_trans_2-like"/>
</dbReference>
<dbReference type="PANTHER" id="PTHR43685:SF2">
    <property type="entry name" value="GLYCOSYLTRANSFERASE 2-LIKE DOMAIN-CONTAINING PROTEIN"/>
    <property type="match status" value="1"/>
</dbReference>
<evidence type="ECO:0000259" key="1">
    <source>
        <dbReference type="Pfam" id="PF00535"/>
    </source>
</evidence>
<dbReference type="GO" id="GO:0016740">
    <property type="term" value="F:transferase activity"/>
    <property type="evidence" value="ECO:0007669"/>
    <property type="project" value="UniProtKB-KW"/>
</dbReference>
<dbReference type="Proteomes" id="UP000002318">
    <property type="component" value="Chromosome"/>
</dbReference>
<proteinExistence type="predicted"/>
<sequence length="292" mass="33279">MDPLVSVIIPVYNRRKLLADAVRSVLMQSFGDLELIVVDDGSDDGTVHSLGPLSSDPRIRLLIPPRSGMAGAVRNRGAAAARGRWLAFLDSDDIWLPEKLSQQFSLLRELGSLGRHPRIIHGREVWLRGDRIISQKGQRHRRDGEIFSDALAKCIIGPSTVMMERRLYRESGGFREDLEIAEDYEFWLRITALEPVAWLSNDCIIKRAGSWPQLSEKYGQIEKFRIQGLLRLVKDSWFAEHRRAGENDGDAALLRQHQAEQTLAKKCRIYAAGCRKRGRLEEALRFEREIVL</sequence>
<organism evidence="2 3">
    <name type="scientific">Sediminispirochaeta smaragdinae (strain DSM 11293 / JCM 15392 / SEBR 4228)</name>
    <name type="common">Spirochaeta smaragdinae</name>
    <dbReference type="NCBI Taxonomy" id="573413"/>
    <lineage>
        <taxon>Bacteria</taxon>
        <taxon>Pseudomonadati</taxon>
        <taxon>Spirochaetota</taxon>
        <taxon>Spirochaetia</taxon>
        <taxon>Spirochaetales</taxon>
        <taxon>Spirochaetaceae</taxon>
        <taxon>Sediminispirochaeta</taxon>
    </lineage>
</organism>
<dbReference type="HOGENOM" id="CLU_025996_0_0_12"/>
<feature type="domain" description="Glycosyltransferase 2-like" evidence="1">
    <location>
        <begin position="6"/>
        <end position="168"/>
    </location>
</feature>
<dbReference type="Pfam" id="PF00535">
    <property type="entry name" value="Glycos_transf_2"/>
    <property type="match status" value="1"/>
</dbReference>
<evidence type="ECO:0000313" key="2">
    <source>
        <dbReference type="EMBL" id="ADK83016.1"/>
    </source>
</evidence>
<dbReference type="InterPro" id="IPR050834">
    <property type="entry name" value="Glycosyltransf_2"/>
</dbReference>
<dbReference type="STRING" id="573413.Spirs_3931"/>
<keyword evidence="2" id="KW-0808">Transferase</keyword>
<reference evidence="2 3" key="1">
    <citation type="journal article" date="2010" name="Stand. Genomic Sci.">
        <title>Complete genome sequence of Spirochaeta smaragdinae type strain (SEBR 4228).</title>
        <authorList>
            <person name="Mavromatis K."/>
            <person name="Yasawong M."/>
            <person name="Chertkov O."/>
            <person name="Lapidus A."/>
            <person name="Lucas S."/>
            <person name="Nolan M."/>
            <person name="Del Rio T.G."/>
            <person name="Tice H."/>
            <person name="Cheng J.F."/>
            <person name="Pitluck S."/>
            <person name="Liolios K."/>
            <person name="Ivanova N."/>
            <person name="Tapia R."/>
            <person name="Han C."/>
            <person name="Bruce D."/>
            <person name="Goodwin L."/>
            <person name="Pati A."/>
            <person name="Chen A."/>
            <person name="Palaniappan K."/>
            <person name="Land M."/>
            <person name="Hauser L."/>
            <person name="Chang Y.J."/>
            <person name="Jeffries C.D."/>
            <person name="Detter J.C."/>
            <person name="Rohde M."/>
            <person name="Brambilla E."/>
            <person name="Spring S."/>
            <person name="Goker M."/>
            <person name="Sikorski J."/>
            <person name="Woyke T."/>
            <person name="Bristow J."/>
            <person name="Eisen J.A."/>
            <person name="Markowitz V."/>
            <person name="Hugenholtz P."/>
            <person name="Klenk H.P."/>
            <person name="Kyrpides N.C."/>
        </authorList>
    </citation>
    <scope>NUCLEOTIDE SEQUENCE [LARGE SCALE GENOMIC DNA]</scope>
    <source>
        <strain evidence="3">DSM 11293 / JCM 15392 / SEBR 4228</strain>
    </source>
</reference>
<evidence type="ECO:0000313" key="3">
    <source>
        <dbReference type="Proteomes" id="UP000002318"/>
    </source>
</evidence>
<protein>
    <submittedName>
        <fullName evidence="2">Glycosyl transferase family 2</fullName>
    </submittedName>
</protein>
<keyword evidence="3" id="KW-1185">Reference proteome</keyword>
<dbReference type="CAZy" id="GT2">
    <property type="family name" value="Glycosyltransferase Family 2"/>
</dbReference>
<dbReference type="eggNOG" id="COG1216">
    <property type="taxonomic scope" value="Bacteria"/>
</dbReference>
<dbReference type="EMBL" id="CP002116">
    <property type="protein sequence ID" value="ADK83016.1"/>
    <property type="molecule type" value="Genomic_DNA"/>
</dbReference>
<name>E1R947_SEDSS</name>
<dbReference type="AlphaFoldDB" id="E1R947"/>
<dbReference type="OrthoDB" id="305760at2"/>
<gene>
    <name evidence="2" type="ordered locus">Spirs_3931</name>
</gene>